<feature type="compositionally biased region" description="Basic residues" evidence="1">
    <location>
        <begin position="54"/>
        <end position="70"/>
    </location>
</feature>
<protein>
    <submittedName>
        <fullName evidence="2">Uncharacterized protein</fullName>
    </submittedName>
</protein>
<evidence type="ECO:0000256" key="1">
    <source>
        <dbReference type="SAM" id="MobiDB-lite"/>
    </source>
</evidence>
<feature type="compositionally biased region" description="Basic and acidic residues" evidence="1">
    <location>
        <begin position="38"/>
        <end position="53"/>
    </location>
</feature>
<evidence type="ECO:0000313" key="3">
    <source>
        <dbReference type="Proteomes" id="UP001054945"/>
    </source>
</evidence>
<feature type="region of interest" description="Disordered" evidence="1">
    <location>
        <begin position="38"/>
        <end position="86"/>
    </location>
</feature>
<organism evidence="2 3">
    <name type="scientific">Caerostris extrusa</name>
    <name type="common">Bark spider</name>
    <name type="synonym">Caerostris bankana</name>
    <dbReference type="NCBI Taxonomy" id="172846"/>
    <lineage>
        <taxon>Eukaryota</taxon>
        <taxon>Metazoa</taxon>
        <taxon>Ecdysozoa</taxon>
        <taxon>Arthropoda</taxon>
        <taxon>Chelicerata</taxon>
        <taxon>Arachnida</taxon>
        <taxon>Araneae</taxon>
        <taxon>Araneomorphae</taxon>
        <taxon>Entelegynae</taxon>
        <taxon>Araneoidea</taxon>
        <taxon>Araneidae</taxon>
        <taxon>Caerostris</taxon>
    </lineage>
</organism>
<comment type="caution">
    <text evidence="2">The sequence shown here is derived from an EMBL/GenBank/DDBJ whole genome shotgun (WGS) entry which is preliminary data.</text>
</comment>
<dbReference type="EMBL" id="BPLR01017318">
    <property type="protein sequence ID" value="GIY90414.1"/>
    <property type="molecule type" value="Genomic_DNA"/>
</dbReference>
<sequence>MFYSFVVRSELIEKIRGQSQWRCAVVLLKSQEEEKPELMEHRNNIRLIRDTPPRRGKQRMNKKKKKKTPKLKPCPTNTAKGNFMHH</sequence>
<name>A0AAV4X766_CAEEX</name>
<keyword evidence="3" id="KW-1185">Reference proteome</keyword>
<gene>
    <name evidence="2" type="ORF">CEXT_552151</name>
</gene>
<evidence type="ECO:0000313" key="2">
    <source>
        <dbReference type="EMBL" id="GIY90414.1"/>
    </source>
</evidence>
<accession>A0AAV4X766</accession>
<reference evidence="2 3" key="1">
    <citation type="submission" date="2021-06" db="EMBL/GenBank/DDBJ databases">
        <title>Caerostris extrusa draft genome.</title>
        <authorList>
            <person name="Kono N."/>
            <person name="Arakawa K."/>
        </authorList>
    </citation>
    <scope>NUCLEOTIDE SEQUENCE [LARGE SCALE GENOMIC DNA]</scope>
</reference>
<proteinExistence type="predicted"/>
<dbReference type="Proteomes" id="UP001054945">
    <property type="component" value="Unassembled WGS sequence"/>
</dbReference>
<dbReference type="AlphaFoldDB" id="A0AAV4X766"/>